<evidence type="ECO:0000313" key="4">
    <source>
        <dbReference type="Proteomes" id="UP000042997"/>
    </source>
</evidence>
<feature type="transmembrane region" description="Helical" evidence="2">
    <location>
        <begin position="579"/>
        <end position="597"/>
    </location>
</feature>
<protein>
    <submittedName>
        <fullName evidence="3">Uncharacterized protein</fullName>
    </submittedName>
</protein>
<feature type="region of interest" description="Disordered" evidence="1">
    <location>
        <begin position="55"/>
        <end position="94"/>
    </location>
</feature>
<feature type="transmembrane region" description="Helical" evidence="2">
    <location>
        <begin position="189"/>
        <end position="210"/>
    </location>
</feature>
<dbReference type="eggNOG" id="COG5373">
    <property type="taxonomic scope" value="Bacteria"/>
</dbReference>
<feature type="transmembrane region" description="Helical" evidence="2">
    <location>
        <begin position="217"/>
        <end position="233"/>
    </location>
</feature>
<feature type="transmembrane region" description="Helical" evidence="2">
    <location>
        <begin position="417"/>
        <end position="434"/>
    </location>
</feature>
<feature type="transmembrane region" description="Helical" evidence="2">
    <location>
        <begin position="454"/>
        <end position="475"/>
    </location>
</feature>
<feature type="transmembrane region" description="Helical" evidence="2">
    <location>
        <begin position="138"/>
        <end position="156"/>
    </location>
</feature>
<dbReference type="PANTHER" id="PTHR38434:SF1">
    <property type="entry name" value="BLL2549 PROTEIN"/>
    <property type="match status" value="1"/>
</dbReference>
<feature type="compositionally biased region" description="Pro residues" evidence="1">
    <location>
        <begin position="55"/>
        <end position="89"/>
    </location>
</feature>
<feature type="transmembrane region" description="Helical" evidence="2">
    <location>
        <begin position="292"/>
        <end position="313"/>
    </location>
</feature>
<feature type="transmembrane region" description="Helical" evidence="2">
    <location>
        <begin position="239"/>
        <end position="255"/>
    </location>
</feature>
<keyword evidence="2" id="KW-0812">Transmembrane</keyword>
<feature type="transmembrane region" description="Helical" evidence="2">
    <location>
        <begin position="396"/>
        <end position="412"/>
    </location>
</feature>
<reference evidence="3 4" key="1">
    <citation type="journal article" date="2014" name="Genome Announc.">
        <title>Draft Genome Sequence of Propane- and Butane-Oxidizing Actinobacterium Rhodococcus ruber IEGM 231.</title>
        <authorList>
            <person name="Ivshina I.B."/>
            <person name="Kuyukina M.S."/>
            <person name="Krivoruchko A.V."/>
            <person name="Barbe V."/>
            <person name="Fischer C."/>
        </authorList>
    </citation>
    <scope>NUCLEOTIDE SEQUENCE [LARGE SCALE GENOMIC DNA]</scope>
</reference>
<gene>
    <name evidence="3" type="ORF">RHRU231_860092</name>
</gene>
<evidence type="ECO:0000256" key="2">
    <source>
        <dbReference type="SAM" id="Phobius"/>
    </source>
</evidence>
<feature type="transmembrane region" description="Helical" evidence="2">
    <location>
        <begin position="487"/>
        <end position="511"/>
    </location>
</feature>
<dbReference type="OrthoDB" id="3729996at2"/>
<dbReference type="InterPro" id="IPR019286">
    <property type="entry name" value="DUF2339_TM"/>
</dbReference>
<feature type="transmembrane region" description="Helical" evidence="2">
    <location>
        <begin position="343"/>
        <end position="363"/>
    </location>
</feature>
<feature type="transmembrane region" description="Helical" evidence="2">
    <location>
        <begin position="106"/>
        <end position="132"/>
    </location>
</feature>
<feature type="transmembrane region" description="Helical" evidence="2">
    <location>
        <begin position="262"/>
        <end position="280"/>
    </location>
</feature>
<dbReference type="AlphaFoldDB" id="A0A098BVG0"/>
<organism evidence="3 4">
    <name type="scientific">Rhodococcus ruber</name>
    <dbReference type="NCBI Taxonomy" id="1830"/>
    <lineage>
        <taxon>Bacteria</taxon>
        <taxon>Bacillati</taxon>
        <taxon>Actinomycetota</taxon>
        <taxon>Actinomycetes</taxon>
        <taxon>Mycobacteriales</taxon>
        <taxon>Nocardiaceae</taxon>
        <taxon>Rhodococcus</taxon>
    </lineage>
</organism>
<keyword evidence="2" id="KW-0472">Membrane</keyword>
<sequence>MSTPTPPGLDPRLVAQLSGECYALEQHLHAVGAHVAHLRAQLDRLAVVPAPVPAPTPSPVPAPPPAPSMTRTPPPPRRPVPPVAPPKPSAPAREPWWQRDGVISRLLAVAGVAVTLIGVVMLLVLAAQAGIFGPVPRVVSGAVLSAALVAAGIRVHRREGGRVGGATLAATGFAGGYLVVFAATAYYRWVPAVAGLAAALVVAGAGVALAVRWSDRILAVLLVLGAALLAPVLSEGDPLPLLGFLLVLLVASFPAQWQRNWALLHLARVVPIVAVLQATIGGGELADRGEQAWLVGFPVAVAVFVAGTAVLLLRRDPGDVVAAVCLAIAALPLLTVGTRLDRWPAVALEATAAAGYLALFALAGPRSRPLRVASAAVAAFALLHACLTGASPDAAATVLLAVAAGYAGAAASMRSRLLFVAGLGFWVLGGAMFYDGAEIENLTDRMQAVDRLDVTTLVTSVLLAAVTLLFAWTATRLHLVRDRGVPWVWSGAALVVLYAVTTALVTAGVLLGGADAGFVAGHAAATICWMIAATAMLAFGLARTEYAHAALAAGLSLTGAALAKLFLFDLAALEGVWRVVAFIVVGLLLLAVGTRYAKAFAGREAGSSESGHDAD</sequence>
<accession>A0A098BVG0</accession>
<evidence type="ECO:0000256" key="1">
    <source>
        <dbReference type="SAM" id="MobiDB-lite"/>
    </source>
</evidence>
<dbReference type="Proteomes" id="UP000042997">
    <property type="component" value="Unassembled WGS sequence"/>
</dbReference>
<keyword evidence="2" id="KW-1133">Transmembrane helix</keyword>
<evidence type="ECO:0000313" key="3">
    <source>
        <dbReference type="EMBL" id="CDZ91711.1"/>
    </source>
</evidence>
<feature type="transmembrane region" description="Helical" evidence="2">
    <location>
        <begin position="320"/>
        <end position="337"/>
    </location>
</feature>
<dbReference type="Pfam" id="PF10101">
    <property type="entry name" value="DUF2339"/>
    <property type="match status" value="1"/>
</dbReference>
<feature type="transmembrane region" description="Helical" evidence="2">
    <location>
        <begin position="370"/>
        <end position="390"/>
    </location>
</feature>
<name>A0A098BVG0_9NOCA</name>
<proteinExistence type="predicted"/>
<feature type="transmembrane region" description="Helical" evidence="2">
    <location>
        <begin position="546"/>
        <end position="567"/>
    </location>
</feature>
<feature type="transmembrane region" description="Helical" evidence="2">
    <location>
        <begin position="163"/>
        <end position="183"/>
    </location>
</feature>
<feature type="transmembrane region" description="Helical" evidence="2">
    <location>
        <begin position="517"/>
        <end position="539"/>
    </location>
</feature>
<dbReference type="EMBL" id="CCSD01000101">
    <property type="protein sequence ID" value="CDZ91711.1"/>
    <property type="molecule type" value="Genomic_DNA"/>
</dbReference>
<dbReference type="RefSeq" id="WP_017681936.1">
    <property type="nucleotide sequence ID" value="NZ_CP023714.1"/>
</dbReference>
<dbReference type="PANTHER" id="PTHR38434">
    <property type="entry name" value="BLL2549 PROTEIN"/>
    <property type="match status" value="1"/>
</dbReference>